<comment type="caution">
    <text evidence="1">The sequence shown here is derived from an EMBL/GenBank/DDBJ whole genome shotgun (WGS) entry which is preliminary data.</text>
</comment>
<evidence type="ECO:0000313" key="2">
    <source>
        <dbReference type="Proteomes" id="UP001234297"/>
    </source>
</evidence>
<reference evidence="1 2" key="1">
    <citation type="journal article" date="2022" name="Hortic Res">
        <title>A haplotype resolved chromosomal level avocado genome allows analysis of novel avocado genes.</title>
        <authorList>
            <person name="Nath O."/>
            <person name="Fletcher S.J."/>
            <person name="Hayward A."/>
            <person name="Shaw L.M."/>
            <person name="Masouleh A.K."/>
            <person name="Furtado A."/>
            <person name="Henry R.J."/>
            <person name="Mitter N."/>
        </authorList>
    </citation>
    <scope>NUCLEOTIDE SEQUENCE [LARGE SCALE GENOMIC DNA]</scope>
    <source>
        <strain evidence="2">cv. Hass</strain>
    </source>
</reference>
<protein>
    <submittedName>
        <fullName evidence="1">Uncharacterized protein</fullName>
    </submittedName>
</protein>
<proteinExistence type="predicted"/>
<evidence type="ECO:0000313" key="1">
    <source>
        <dbReference type="EMBL" id="KAJ8644478.1"/>
    </source>
</evidence>
<name>A0ACC2MG36_PERAE</name>
<organism evidence="1 2">
    <name type="scientific">Persea americana</name>
    <name type="common">Avocado</name>
    <dbReference type="NCBI Taxonomy" id="3435"/>
    <lineage>
        <taxon>Eukaryota</taxon>
        <taxon>Viridiplantae</taxon>
        <taxon>Streptophyta</taxon>
        <taxon>Embryophyta</taxon>
        <taxon>Tracheophyta</taxon>
        <taxon>Spermatophyta</taxon>
        <taxon>Magnoliopsida</taxon>
        <taxon>Magnoliidae</taxon>
        <taxon>Laurales</taxon>
        <taxon>Lauraceae</taxon>
        <taxon>Persea</taxon>
    </lineage>
</organism>
<dbReference type="Proteomes" id="UP001234297">
    <property type="component" value="Chromosome 2"/>
</dbReference>
<dbReference type="EMBL" id="CM056810">
    <property type="protein sequence ID" value="KAJ8644478.1"/>
    <property type="molecule type" value="Genomic_DNA"/>
</dbReference>
<sequence length="233" mass="26649">MAKVKPSPRSRPYEDVSIHVDLNNINFRVALQSLPFNNVIEFTGLPLETNDEAAKIVIESKKHTWRDKNLSHAFQVYFNITSEMLDSLSAATRLVHEGDYILMNILNDFISLEHKLLTHSAKIEPRMRIYEKLQVAAKTLVMVPLIGPIALTLIVGESVHPAVAAALVSLAFKKYLNLTLDHINRVKMSMQDDIGRRSIHDFDKRLRNERKIILQKLSEYVCYAEDNTLEELV</sequence>
<keyword evidence="2" id="KW-1185">Reference proteome</keyword>
<gene>
    <name evidence="1" type="ORF">MRB53_006226</name>
</gene>
<accession>A0ACC2MG36</accession>